<evidence type="ECO:0000313" key="1">
    <source>
        <dbReference type="EMBL" id="WVT05643.1"/>
    </source>
</evidence>
<reference evidence="1" key="1">
    <citation type="submission" date="2023-08" db="EMBL/GenBank/DDBJ databases">
        <title>Complete genome sequence of Sinorhizobium chiapanecum ITTG S70 isolated from Acaciella angustissima nodules in Chiapas-Mexico.</title>
        <authorList>
            <person name="Rincon-Rosales R."/>
            <person name="Rogel M.A."/>
            <person name="Rincon-Medina C.I."/>
            <person name="Guerrero G."/>
            <person name="Manzano-Gomez L.A."/>
            <person name="Lopez-Lopez A."/>
            <person name="Rincon Molina F.A."/>
            <person name="Martinez-Romero E."/>
        </authorList>
    </citation>
    <scope>NUCLEOTIDE SEQUENCE</scope>
    <source>
        <strain evidence="1">ITTG S70</strain>
    </source>
</reference>
<proteinExistence type="predicted"/>
<organism evidence="1 2">
    <name type="scientific">Sinorhizobium chiapasense</name>
    <dbReference type="NCBI Taxonomy" id="501572"/>
    <lineage>
        <taxon>Bacteria</taxon>
        <taxon>Pseudomonadati</taxon>
        <taxon>Pseudomonadota</taxon>
        <taxon>Alphaproteobacteria</taxon>
        <taxon>Hyphomicrobiales</taxon>
        <taxon>Rhizobiaceae</taxon>
        <taxon>Sinorhizobium/Ensifer group</taxon>
        <taxon>Sinorhizobium</taxon>
    </lineage>
</organism>
<gene>
    <name evidence="1" type="ORF">RB548_09715</name>
</gene>
<keyword evidence="2" id="KW-1185">Reference proteome</keyword>
<dbReference type="EMBL" id="CP133148">
    <property type="protein sequence ID" value="WVT05643.1"/>
    <property type="molecule type" value="Genomic_DNA"/>
</dbReference>
<evidence type="ECO:0000313" key="2">
    <source>
        <dbReference type="Proteomes" id="UP001432360"/>
    </source>
</evidence>
<sequence length="72" mass="7946">MRSLLALHTIAIARADGLRPELVEAFKRQEPHGYALPGARVSAEMAGETDEWKAIAPERLPDITRVKQPSDP</sequence>
<accession>A0ABZ2BDZ9</accession>
<dbReference type="Proteomes" id="UP001432360">
    <property type="component" value="Chromosome"/>
</dbReference>
<dbReference type="RefSeq" id="WP_331374718.1">
    <property type="nucleotide sequence ID" value="NZ_CP133148.1"/>
</dbReference>
<name>A0ABZ2BDZ9_9HYPH</name>
<protein>
    <submittedName>
        <fullName evidence="1">Uncharacterized protein</fullName>
    </submittedName>
</protein>